<dbReference type="EMBL" id="JACMSC010000005">
    <property type="protein sequence ID" value="KAG6521865.1"/>
    <property type="molecule type" value="Genomic_DNA"/>
</dbReference>
<evidence type="ECO:0000313" key="3">
    <source>
        <dbReference type="Proteomes" id="UP000734854"/>
    </source>
</evidence>
<reference evidence="2 3" key="1">
    <citation type="submission" date="2020-08" db="EMBL/GenBank/DDBJ databases">
        <title>Plant Genome Project.</title>
        <authorList>
            <person name="Zhang R.-G."/>
        </authorList>
    </citation>
    <scope>NUCLEOTIDE SEQUENCE [LARGE SCALE GENOMIC DNA]</scope>
    <source>
        <tissue evidence="2">Rhizome</tissue>
    </source>
</reference>
<organism evidence="2 3">
    <name type="scientific">Zingiber officinale</name>
    <name type="common">Ginger</name>
    <name type="synonym">Amomum zingiber</name>
    <dbReference type="NCBI Taxonomy" id="94328"/>
    <lineage>
        <taxon>Eukaryota</taxon>
        <taxon>Viridiplantae</taxon>
        <taxon>Streptophyta</taxon>
        <taxon>Embryophyta</taxon>
        <taxon>Tracheophyta</taxon>
        <taxon>Spermatophyta</taxon>
        <taxon>Magnoliopsida</taxon>
        <taxon>Liliopsida</taxon>
        <taxon>Zingiberales</taxon>
        <taxon>Zingiberaceae</taxon>
        <taxon>Zingiber</taxon>
    </lineage>
</organism>
<comment type="caution">
    <text evidence="2">The sequence shown here is derived from an EMBL/GenBank/DDBJ whole genome shotgun (WGS) entry which is preliminary data.</text>
</comment>
<dbReference type="PANTHER" id="PTHR33144">
    <property type="entry name" value="OS10G0409366 PROTEIN-RELATED"/>
    <property type="match status" value="1"/>
</dbReference>
<keyword evidence="3" id="KW-1185">Reference proteome</keyword>
<evidence type="ECO:0000256" key="1">
    <source>
        <dbReference type="SAM" id="MobiDB-lite"/>
    </source>
</evidence>
<accession>A0A8J5LSI9</accession>
<protein>
    <submittedName>
        <fullName evidence="2">Uncharacterized protein</fullName>
    </submittedName>
</protein>
<name>A0A8J5LSI9_ZINOF</name>
<sequence>MSLKSKNVGKSYVQLQDGTNTQPQILIGNYTTRNSKKRDCQNIQGASNNQIDETSIQKDNDVQGMPLKSKNVGKFHVQLQDGTNTQPQILIDKYTLEIQKKKDCQNIQGASNNQIDEASNQKDIELQASNKIVENDFMDEEFDQDSESESPNAKKKTRGPTFMKDIWGRPSTLARNGKFCPIDVEDWHKMPMENKKKMLDVIKEKYDLPPGTESWTLRSISKKWRNWKSELKKKYYDPELPMQVLLEERDNRALVEQYVKLVIQWNSEKSKERSEKNKIARKQKIMNQTTGRRSFAQVQQKLVIYHINLIIDMH</sequence>
<feature type="region of interest" description="Disordered" evidence="1">
    <location>
        <begin position="140"/>
        <end position="162"/>
    </location>
</feature>
<gene>
    <name evidence="2" type="ORF">ZIOFF_018998</name>
</gene>
<dbReference type="InterPro" id="IPR004252">
    <property type="entry name" value="Probable_transposase_24"/>
</dbReference>
<dbReference type="Proteomes" id="UP000734854">
    <property type="component" value="Unassembled WGS sequence"/>
</dbReference>
<dbReference type="PANTHER" id="PTHR33144:SF45">
    <property type="entry name" value="TRANSPOSASE TNP1_EN_SPM-LIKE DOMAIN-CONTAINING PROTEIN"/>
    <property type="match status" value="1"/>
</dbReference>
<proteinExistence type="predicted"/>
<dbReference type="AlphaFoldDB" id="A0A8J5LSI9"/>
<dbReference type="Pfam" id="PF03004">
    <property type="entry name" value="Transposase_24"/>
    <property type="match status" value="1"/>
</dbReference>
<evidence type="ECO:0000313" key="2">
    <source>
        <dbReference type="EMBL" id="KAG6521865.1"/>
    </source>
</evidence>